<name>A0A1I5J212_9HYPH</name>
<dbReference type="EMBL" id="FOVR01000010">
    <property type="protein sequence ID" value="SFO66699.1"/>
    <property type="molecule type" value="Genomic_DNA"/>
</dbReference>
<evidence type="ECO:0000256" key="2">
    <source>
        <dbReference type="ARBA" id="ARBA00023015"/>
    </source>
</evidence>
<dbReference type="GO" id="GO:0006351">
    <property type="term" value="P:DNA-templated transcription"/>
    <property type="evidence" value="ECO:0007669"/>
    <property type="project" value="TreeGrafter"/>
</dbReference>
<dbReference type="PANTHER" id="PTHR30537">
    <property type="entry name" value="HTH-TYPE TRANSCRIPTIONAL REGULATOR"/>
    <property type="match status" value="1"/>
</dbReference>
<dbReference type="Gene3D" id="3.40.190.290">
    <property type="match status" value="1"/>
</dbReference>
<proteinExistence type="inferred from homology"/>
<evidence type="ECO:0000313" key="7">
    <source>
        <dbReference type="Proteomes" id="UP000199236"/>
    </source>
</evidence>
<feature type="domain" description="HTH lysR-type" evidence="5">
    <location>
        <begin position="1"/>
        <end position="58"/>
    </location>
</feature>
<dbReference type="GO" id="GO:0043565">
    <property type="term" value="F:sequence-specific DNA binding"/>
    <property type="evidence" value="ECO:0007669"/>
    <property type="project" value="TreeGrafter"/>
</dbReference>
<keyword evidence="3 6" id="KW-0238">DNA-binding</keyword>
<dbReference type="Proteomes" id="UP000199236">
    <property type="component" value="Unassembled WGS sequence"/>
</dbReference>
<dbReference type="Pfam" id="PF00126">
    <property type="entry name" value="HTH_1"/>
    <property type="match status" value="1"/>
</dbReference>
<dbReference type="GO" id="GO:0003700">
    <property type="term" value="F:DNA-binding transcription factor activity"/>
    <property type="evidence" value="ECO:0007669"/>
    <property type="project" value="InterPro"/>
</dbReference>
<evidence type="ECO:0000313" key="6">
    <source>
        <dbReference type="EMBL" id="SFO66699.1"/>
    </source>
</evidence>
<accession>A0A1I5J212</accession>
<comment type="similarity">
    <text evidence="1">Belongs to the LysR transcriptional regulatory family.</text>
</comment>
<dbReference type="AlphaFoldDB" id="A0A1I5J212"/>
<evidence type="ECO:0000256" key="4">
    <source>
        <dbReference type="ARBA" id="ARBA00023163"/>
    </source>
</evidence>
<dbReference type="OrthoDB" id="9787460at2"/>
<dbReference type="SUPFAM" id="SSF53850">
    <property type="entry name" value="Periplasmic binding protein-like II"/>
    <property type="match status" value="1"/>
</dbReference>
<dbReference type="Pfam" id="PF03466">
    <property type="entry name" value="LysR_substrate"/>
    <property type="match status" value="1"/>
</dbReference>
<dbReference type="PANTHER" id="PTHR30537:SF3">
    <property type="entry name" value="TRANSCRIPTIONAL REGULATORY PROTEIN"/>
    <property type="match status" value="1"/>
</dbReference>
<gene>
    <name evidence="6" type="ORF">SAMN04488056_110148</name>
</gene>
<dbReference type="SUPFAM" id="SSF46785">
    <property type="entry name" value="Winged helix' DNA-binding domain"/>
    <property type="match status" value="1"/>
</dbReference>
<keyword evidence="4" id="KW-0804">Transcription</keyword>
<dbReference type="InterPro" id="IPR000847">
    <property type="entry name" value="LysR_HTH_N"/>
</dbReference>
<sequence length="293" mass="32910">MNWDDVRIFLAVARAGQILQAARRLGLNHATVARRLSSLEEALQAKLLKRHTTGCSLTPEGESFLLAAERMETEMLSARADIGAADTSVSGVVRIGAPDGFGVAFLAPRLAPLLEQYPDLTVQLVPVPRSFSLDRREADIVITVERPSQGRLVARKLVDYSLGFYASEDYVERFGHPASLDDFKCHRLIGFVEDLIYSPSLNYKAEMMRGYQPQFECASALGQTEAVRAGLGIGILHGFMAREDPNLVEILPERRIQRAYWAVYHESTRQLRRIKAVSDFVYRLVEQERAIFR</sequence>
<protein>
    <submittedName>
        <fullName evidence="6">DNA-binding transcriptional regulator, LysR family</fullName>
    </submittedName>
</protein>
<dbReference type="PROSITE" id="PS50931">
    <property type="entry name" value="HTH_LYSR"/>
    <property type="match status" value="1"/>
</dbReference>
<organism evidence="6 7">
    <name type="scientific">Cohaesibacter marisflavi</name>
    <dbReference type="NCBI Taxonomy" id="655353"/>
    <lineage>
        <taxon>Bacteria</taxon>
        <taxon>Pseudomonadati</taxon>
        <taxon>Pseudomonadota</taxon>
        <taxon>Alphaproteobacteria</taxon>
        <taxon>Hyphomicrobiales</taxon>
        <taxon>Cohaesibacteraceae</taxon>
    </lineage>
</organism>
<keyword evidence="2" id="KW-0805">Transcription regulation</keyword>
<dbReference type="InterPro" id="IPR005119">
    <property type="entry name" value="LysR_subst-bd"/>
</dbReference>
<dbReference type="RefSeq" id="WP_090074366.1">
    <property type="nucleotide sequence ID" value="NZ_FOVR01000010.1"/>
</dbReference>
<dbReference type="STRING" id="655353.SAMN04488056_110148"/>
<dbReference type="InterPro" id="IPR058163">
    <property type="entry name" value="LysR-type_TF_proteobact-type"/>
</dbReference>
<dbReference type="Gene3D" id="1.10.10.10">
    <property type="entry name" value="Winged helix-like DNA-binding domain superfamily/Winged helix DNA-binding domain"/>
    <property type="match status" value="1"/>
</dbReference>
<dbReference type="InterPro" id="IPR036388">
    <property type="entry name" value="WH-like_DNA-bd_sf"/>
</dbReference>
<evidence type="ECO:0000256" key="1">
    <source>
        <dbReference type="ARBA" id="ARBA00009437"/>
    </source>
</evidence>
<evidence type="ECO:0000256" key="3">
    <source>
        <dbReference type="ARBA" id="ARBA00023125"/>
    </source>
</evidence>
<keyword evidence="7" id="KW-1185">Reference proteome</keyword>
<evidence type="ECO:0000259" key="5">
    <source>
        <dbReference type="PROSITE" id="PS50931"/>
    </source>
</evidence>
<dbReference type="InterPro" id="IPR036390">
    <property type="entry name" value="WH_DNA-bd_sf"/>
</dbReference>
<reference evidence="6 7" key="1">
    <citation type="submission" date="2016-10" db="EMBL/GenBank/DDBJ databases">
        <authorList>
            <person name="de Groot N.N."/>
        </authorList>
    </citation>
    <scope>NUCLEOTIDE SEQUENCE [LARGE SCALE GENOMIC DNA]</scope>
    <source>
        <strain evidence="6 7">CGMCC 1.9157</strain>
    </source>
</reference>